<dbReference type="Proteomes" id="UP001152747">
    <property type="component" value="Unassembled WGS sequence"/>
</dbReference>
<evidence type="ECO:0008006" key="3">
    <source>
        <dbReference type="Google" id="ProtNLM"/>
    </source>
</evidence>
<dbReference type="Pfam" id="PF21033">
    <property type="entry name" value="RMD1-3"/>
    <property type="match status" value="1"/>
</dbReference>
<evidence type="ECO:0000313" key="2">
    <source>
        <dbReference type="Proteomes" id="UP001152747"/>
    </source>
</evidence>
<keyword evidence="2" id="KW-1185">Reference proteome</keyword>
<dbReference type="OrthoDB" id="512473at2759"/>
<name>A0A9P1MV30_9PELO</name>
<dbReference type="SUPFAM" id="SSF48452">
    <property type="entry name" value="TPR-like"/>
    <property type="match status" value="1"/>
</dbReference>
<dbReference type="GO" id="GO:0097431">
    <property type="term" value="C:mitotic spindle pole"/>
    <property type="evidence" value="ECO:0007669"/>
    <property type="project" value="TreeGrafter"/>
</dbReference>
<dbReference type="GO" id="GO:0005739">
    <property type="term" value="C:mitochondrion"/>
    <property type="evidence" value="ECO:0007669"/>
    <property type="project" value="TreeGrafter"/>
</dbReference>
<dbReference type="InterPro" id="IPR049039">
    <property type="entry name" value="RMD1-3_a_helical_rpt"/>
</dbReference>
<dbReference type="PANTHER" id="PTHR16056:SF4">
    <property type="entry name" value="REGULATOR OF MICROTUBULE DYNAMICS PROTEIN 1"/>
    <property type="match status" value="1"/>
</dbReference>
<dbReference type="InterPro" id="IPR011990">
    <property type="entry name" value="TPR-like_helical_dom_sf"/>
</dbReference>
<gene>
    <name evidence="1" type="ORF">CAMP_LOCUS3404</name>
</gene>
<sequence length="226" mass="26109">MQSFENADKLYELQQHQKGFEELHKRLQDGERNAEILWRLCRFCNDIAFCSSGEKKTQAILDGRDYGLQAIEADPTNFEAAKWSAILFGLYVDTLPTKEKISEGGKLKDMLDKALEMDPKDFCLLHLRARFSYTLANLSWFERKGASVLYGELPKATIEDAMNDFEAAYESKPDWIENIFYLSKCYLSKKDKAKAKNYLKQAVNLPTETVNDKEIMNECKKLLEKC</sequence>
<proteinExistence type="predicted"/>
<protein>
    <recommendedName>
        <fullName evidence="3">Regulator of microtubule dynamics protein 1</fullName>
    </recommendedName>
</protein>
<dbReference type="GO" id="GO:0008017">
    <property type="term" value="F:microtubule binding"/>
    <property type="evidence" value="ECO:0007669"/>
    <property type="project" value="TreeGrafter"/>
</dbReference>
<comment type="caution">
    <text evidence="1">The sequence shown here is derived from an EMBL/GenBank/DDBJ whole genome shotgun (WGS) entry which is preliminary data.</text>
</comment>
<dbReference type="EMBL" id="CANHGI010000002">
    <property type="protein sequence ID" value="CAI5440767.1"/>
    <property type="molecule type" value="Genomic_DNA"/>
</dbReference>
<dbReference type="PANTHER" id="PTHR16056">
    <property type="entry name" value="REGULATOR OF MICROTUBULE DYNAMICS PROTEIN"/>
    <property type="match status" value="1"/>
</dbReference>
<organism evidence="1 2">
    <name type="scientific">Caenorhabditis angaria</name>
    <dbReference type="NCBI Taxonomy" id="860376"/>
    <lineage>
        <taxon>Eukaryota</taxon>
        <taxon>Metazoa</taxon>
        <taxon>Ecdysozoa</taxon>
        <taxon>Nematoda</taxon>
        <taxon>Chromadorea</taxon>
        <taxon>Rhabditida</taxon>
        <taxon>Rhabditina</taxon>
        <taxon>Rhabditomorpha</taxon>
        <taxon>Rhabditoidea</taxon>
        <taxon>Rhabditidae</taxon>
        <taxon>Peloderinae</taxon>
        <taxon>Caenorhabditis</taxon>
    </lineage>
</organism>
<dbReference type="AlphaFoldDB" id="A0A9P1MV30"/>
<evidence type="ECO:0000313" key="1">
    <source>
        <dbReference type="EMBL" id="CAI5440767.1"/>
    </source>
</evidence>
<accession>A0A9P1MV30</accession>
<reference evidence="1" key="1">
    <citation type="submission" date="2022-11" db="EMBL/GenBank/DDBJ databases">
        <authorList>
            <person name="Kikuchi T."/>
        </authorList>
    </citation>
    <scope>NUCLEOTIDE SEQUENCE</scope>
    <source>
        <strain evidence="1">PS1010</strain>
    </source>
</reference>
<dbReference type="Gene3D" id="1.25.40.10">
    <property type="entry name" value="Tetratricopeptide repeat domain"/>
    <property type="match status" value="1"/>
</dbReference>
<dbReference type="GO" id="GO:0005876">
    <property type="term" value="C:spindle microtubule"/>
    <property type="evidence" value="ECO:0007669"/>
    <property type="project" value="TreeGrafter"/>
</dbReference>